<comment type="caution">
    <text evidence="4">The sequence shown here is derived from an EMBL/GenBank/DDBJ whole genome shotgun (WGS) entry which is preliminary data.</text>
</comment>
<evidence type="ECO:0000256" key="1">
    <source>
        <dbReference type="SAM" id="Coils"/>
    </source>
</evidence>
<name>A0AAD5U277_9FUNG</name>
<feature type="compositionally biased region" description="Basic and acidic residues" evidence="2">
    <location>
        <begin position="484"/>
        <end position="495"/>
    </location>
</feature>
<protein>
    <submittedName>
        <fullName evidence="4">Uncharacterized protein</fullName>
    </submittedName>
</protein>
<feature type="coiled-coil region" evidence="1">
    <location>
        <begin position="27"/>
        <end position="110"/>
    </location>
</feature>
<evidence type="ECO:0000256" key="3">
    <source>
        <dbReference type="SAM" id="Phobius"/>
    </source>
</evidence>
<evidence type="ECO:0000313" key="5">
    <source>
        <dbReference type="Proteomes" id="UP001211065"/>
    </source>
</evidence>
<proteinExistence type="predicted"/>
<keyword evidence="3" id="KW-0812">Transmembrane</keyword>
<keyword evidence="1" id="KW-0175">Coiled coil</keyword>
<feature type="compositionally biased region" description="Polar residues" evidence="2">
    <location>
        <begin position="233"/>
        <end position="244"/>
    </location>
</feature>
<dbReference type="Proteomes" id="UP001211065">
    <property type="component" value="Unassembled WGS sequence"/>
</dbReference>
<feature type="transmembrane region" description="Helical" evidence="3">
    <location>
        <begin position="514"/>
        <end position="535"/>
    </location>
</feature>
<feature type="compositionally biased region" description="Polar residues" evidence="2">
    <location>
        <begin position="496"/>
        <end position="507"/>
    </location>
</feature>
<evidence type="ECO:0000313" key="4">
    <source>
        <dbReference type="EMBL" id="KAJ3221907.1"/>
    </source>
</evidence>
<evidence type="ECO:0000256" key="2">
    <source>
        <dbReference type="SAM" id="MobiDB-lite"/>
    </source>
</evidence>
<feature type="region of interest" description="Disordered" evidence="2">
    <location>
        <begin position="233"/>
        <end position="258"/>
    </location>
</feature>
<feature type="region of interest" description="Disordered" evidence="2">
    <location>
        <begin position="288"/>
        <end position="331"/>
    </location>
</feature>
<keyword evidence="3" id="KW-1133">Transmembrane helix</keyword>
<keyword evidence="5" id="KW-1185">Reference proteome</keyword>
<reference evidence="4" key="1">
    <citation type="submission" date="2020-05" db="EMBL/GenBank/DDBJ databases">
        <title>Phylogenomic resolution of chytrid fungi.</title>
        <authorList>
            <person name="Stajich J.E."/>
            <person name="Amses K."/>
            <person name="Simmons R."/>
            <person name="Seto K."/>
            <person name="Myers J."/>
            <person name="Bonds A."/>
            <person name="Quandt C.A."/>
            <person name="Barry K."/>
            <person name="Liu P."/>
            <person name="Grigoriev I."/>
            <person name="Longcore J.E."/>
            <person name="James T.Y."/>
        </authorList>
    </citation>
    <scope>NUCLEOTIDE SEQUENCE</scope>
    <source>
        <strain evidence="4">JEL0476</strain>
    </source>
</reference>
<dbReference type="EMBL" id="JADGJW010000202">
    <property type="protein sequence ID" value="KAJ3221907.1"/>
    <property type="molecule type" value="Genomic_DNA"/>
</dbReference>
<organism evidence="4 5">
    <name type="scientific">Clydaea vesicula</name>
    <dbReference type="NCBI Taxonomy" id="447962"/>
    <lineage>
        <taxon>Eukaryota</taxon>
        <taxon>Fungi</taxon>
        <taxon>Fungi incertae sedis</taxon>
        <taxon>Chytridiomycota</taxon>
        <taxon>Chytridiomycota incertae sedis</taxon>
        <taxon>Chytridiomycetes</taxon>
        <taxon>Lobulomycetales</taxon>
        <taxon>Lobulomycetaceae</taxon>
        <taxon>Clydaea</taxon>
    </lineage>
</organism>
<gene>
    <name evidence="4" type="ORF">HK099_002975</name>
</gene>
<sequence length="735" mass="81707">MDALYQKFYKTFTLSTQKFDKWYHFQKQDVLDQRTTHRKKLNELTEKIALVKEQNLQYKENELRLAEAEEKRKKETEYQKAELQKILDENSTLMEKKKKLEEEIKLCRQDFEKRSEALLESKGNYQEQLKKNEPELKIFEDKLAWKIKTIKISSAAIKIDNHDSLHYNEILSKKNFYRRQSEGDLSASLLEFNNVNESEDDNSSTGKQQDDVLITLLGDTKLSTKSVDINSVHSMKQSSDTNIKATLPMHSSTKSSLLETTKVSNIGGDERQALSSVTFNLPSASASASASSSASSSASTSVPSSASSSAPSSASSASEISPSDIPNQLPDLSITKTSQIQRKHIAPKTVPAETNIFSVNDSFTQNDNDAASIKTTFSRISTPQPSTSAISNAATKIEPSPTPNLLGSGVIIQTTSVESNLAALLQNAPLNNMVADTPFITFNADKETSSLASEFPTPTDSILPTPDFDISANTFSPNVMPMDTENKPDIPKDTEQQQTSKGQSSLLESTGSKVLLGSVTGSVVVVGAIIGSILISKKKRRKNNILKYNDSSRRGSPDSFNEKYFQDQPKPNLSENASLHISQLTFATNNSREVFRSNVNSNNNYFNNSKYTIDSFQKPTLVTLDRKLTLIPENTVESGHFAIDFTTMPRDKSSAIEIDEKYKSIYSSRTKKSNSYSFSVAGSDLQSFSSGSERIESVYSVETFSSYDDGKRESTYSEYNMPINYDSVNYNAFHF</sequence>
<feature type="compositionally biased region" description="Low complexity" evidence="2">
    <location>
        <begin position="288"/>
        <end position="323"/>
    </location>
</feature>
<dbReference type="AlphaFoldDB" id="A0AAD5U277"/>
<keyword evidence="3" id="KW-0472">Membrane</keyword>
<accession>A0AAD5U277</accession>
<feature type="region of interest" description="Disordered" evidence="2">
    <location>
        <begin position="477"/>
        <end position="507"/>
    </location>
</feature>